<dbReference type="Proteomes" id="UP001373909">
    <property type="component" value="Chromosome"/>
</dbReference>
<name>A0ABZ2GJ89_9BURK</name>
<keyword evidence="2" id="KW-1185">Reference proteome</keyword>
<organism evidence="1 2">
    <name type="scientific">Janthinobacterium aestuarii</name>
    <dbReference type="NCBI Taxonomy" id="2985511"/>
    <lineage>
        <taxon>Bacteria</taxon>
        <taxon>Pseudomonadati</taxon>
        <taxon>Pseudomonadota</taxon>
        <taxon>Betaproteobacteria</taxon>
        <taxon>Burkholderiales</taxon>
        <taxon>Oxalobacteraceae</taxon>
        <taxon>Janthinobacterium</taxon>
    </lineage>
</organism>
<evidence type="ECO:0000313" key="2">
    <source>
        <dbReference type="Proteomes" id="UP001373909"/>
    </source>
</evidence>
<dbReference type="EMBL" id="CP142523">
    <property type="protein sequence ID" value="WWO44157.1"/>
    <property type="molecule type" value="Genomic_DNA"/>
</dbReference>
<evidence type="ECO:0000313" key="1">
    <source>
        <dbReference type="EMBL" id="WWO44157.1"/>
    </source>
</evidence>
<proteinExistence type="predicted"/>
<reference evidence="1 2" key="1">
    <citation type="submission" date="2024-01" db="EMBL/GenBank/DDBJ databases">
        <title>Draft genome sequences of nine bacterial species from freshwater ponds near Washington, DC.</title>
        <authorList>
            <person name="Pavloudi C."/>
            <person name="Oliver L."/>
            <person name="Slattery K."/>
            <person name="Lissner G."/>
            <person name="Saw J.H."/>
        </authorList>
    </citation>
    <scope>NUCLEOTIDE SEQUENCE [LARGE SCALE GENOMIC DNA]</scope>
    <source>
        <strain evidence="2">TB1-E2</strain>
    </source>
</reference>
<sequence length="258" mass="29663">MTNQSNEINSENGAAILGALSLTVVKKWNDKDQEKVNRFIEEWVRMLHDELREKEATILEIMARIDLHDERISNRVESREYQSLVRKTFREWAGAESEAKRVWIRNILSNSATSAQASDDVVRLFIDWIGSYSELHFEVIANIYRSGGRGTSRGAIWTSLGRPNVREDSADADLYKLLFRDLTTGGIMRQHRETDYNGNFLAKQPVKRSPAGSTKTLMSAFDMSELYELTELGSQFVHYAMSELPLKVEYRYNPDDDN</sequence>
<dbReference type="RefSeq" id="WP_219329056.1">
    <property type="nucleotide sequence ID" value="NZ_CP142523.1"/>
</dbReference>
<gene>
    <name evidence="1" type="ORF">OPV09_15665</name>
</gene>
<accession>A0ABZ2GJ89</accession>
<protein>
    <submittedName>
        <fullName evidence="1">Uncharacterized protein</fullName>
    </submittedName>
</protein>